<dbReference type="Proteomes" id="UP000799757">
    <property type="component" value="Unassembled WGS sequence"/>
</dbReference>
<evidence type="ECO:0000313" key="3">
    <source>
        <dbReference type="Proteomes" id="UP000799757"/>
    </source>
</evidence>
<dbReference type="AlphaFoldDB" id="A0A6A6WV01"/>
<feature type="region of interest" description="Disordered" evidence="1">
    <location>
        <begin position="269"/>
        <end position="348"/>
    </location>
</feature>
<evidence type="ECO:0000313" key="2">
    <source>
        <dbReference type="EMBL" id="KAF2787929.1"/>
    </source>
</evidence>
<dbReference type="EMBL" id="MU002265">
    <property type="protein sequence ID" value="KAF2787929.1"/>
    <property type="molecule type" value="Genomic_DNA"/>
</dbReference>
<reference evidence="2" key="1">
    <citation type="journal article" date="2020" name="Stud. Mycol.">
        <title>101 Dothideomycetes genomes: a test case for predicting lifestyles and emergence of pathogens.</title>
        <authorList>
            <person name="Haridas S."/>
            <person name="Albert R."/>
            <person name="Binder M."/>
            <person name="Bloem J."/>
            <person name="Labutti K."/>
            <person name="Salamov A."/>
            <person name="Andreopoulos B."/>
            <person name="Baker S."/>
            <person name="Barry K."/>
            <person name="Bills G."/>
            <person name="Bluhm B."/>
            <person name="Cannon C."/>
            <person name="Castanera R."/>
            <person name="Culley D."/>
            <person name="Daum C."/>
            <person name="Ezra D."/>
            <person name="Gonzalez J."/>
            <person name="Henrissat B."/>
            <person name="Kuo A."/>
            <person name="Liang C."/>
            <person name="Lipzen A."/>
            <person name="Lutzoni F."/>
            <person name="Magnuson J."/>
            <person name="Mondo S."/>
            <person name="Nolan M."/>
            <person name="Ohm R."/>
            <person name="Pangilinan J."/>
            <person name="Park H.-J."/>
            <person name="Ramirez L."/>
            <person name="Alfaro M."/>
            <person name="Sun H."/>
            <person name="Tritt A."/>
            <person name="Yoshinaga Y."/>
            <person name="Zwiers L.-H."/>
            <person name="Turgeon B."/>
            <person name="Goodwin S."/>
            <person name="Spatafora J."/>
            <person name="Crous P."/>
            <person name="Grigoriev I."/>
        </authorList>
    </citation>
    <scope>NUCLEOTIDE SEQUENCE</scope>
    <source>
        <strain evidence="2">CBS 109.77</strain>
    </source>
</reference>
<evidence type="ECO:0000256" key="1">
    <source>
        <dbReference type="SAM" id="MobiDB-lite"/>
    </source>
</evidence>
<proteinExistence type="predicted"/>
<sequence>MGWIAVQVLDTCEQAPSSRAGGGRCGNSQPCHVCCGLGALRLRVRVVLGQERRCGTGDKKSRPWRALPRPPRPGLSSRKLGMSATRHPWRPSGRGMAMGWMDGRPSEHAGQRSASSVCRPPSSTRCSSAAACAVCRKGPRASLAVSGSGDCGASVPPCLCASVPSPSIANLPPGDAHDDSRALGRRTLLESDPTRARPEAAALHPSFIIHAARPGPSWRQRRPGATAASQRACAAWPTGGLWYNARLWASLIVAFFFYTKNPAPPTYRSPVTPHIPSPAAGRPHWLPRRPHPGRASPCQPRPPQLQTSTLDARRSRSTLSAECPAPSKRRPQRLHQGPSATVHGPARPDAAWAAARQLRRACRRPWSAALAALAVGHEAVTISTNVSKITCPSPS</sequence>
<gene>
    <name evidence="2" type="ORF">K505DRAFT_395753</name>
</gene>
<organism evidence="2 3">
    <name type="scientific">Melanomma pulvis-pyrius CBS 109.77</name>
    <dbReference type="NCBI Taxonomy" id="1314802"/>
    <lineage>
        <taxon>Eukaryota</taxon>
        <taxon>Fungi</taxon>
        <taxon>Dikarya</taxon>
        <taxon>Ascomycota</taxon>
        <taxon>Pezizomycotina</taxon>
        <taxon>Dothideomycetes</taxon>
        <taxon>Pleosporomycetidae</taxon>
        <taxon>Pleosporales</taxon>
        <taxon>Melanommataceae</taxon>
        <taxon>Melanomma</taxon>
    </lineage>
</organism>
<accession>A0A6A6WV01</accession>
<protein>
    <submittedName>
        <fullName evidence="2">Uncharacterized protein</fullName>
    </submittedName>
</protein>
<name>A0A6A6WV01_9PLEO</name>
<feature type="region of interest" description="Disordered" evidence="1">
    <location>
        <begin position="54"/>
        <end position="94"/>
    </location>
</feature>
<keyword evidence="3" id="KW-1185">Reference proteome</keyword>